<feature type="transmembrane region" description="Helical" evidence="1">
    <location>
        <begin position="312"/>
        <end position="332"/>
    </location>
</feature>
<sequence>MGERGASCNSLGRGLWTSCCAAIWALTIIGCFLGTVAVRYLIGPLKDFPASLHEGFYQELGFAGLRSDSERVQNASAAALAACGASVAQCPSPPGAGTQADTSAERAEIQGAFNSSLSTIFRVATDPYLGTEGLSSTAEHLRSISEQLDSLDTAECGVTNVAYCEIHEAANSLVDGSQEALAAIDELIDSEQVQRFEDGLALLYVLPYLPLVSLLFFSCFWRKDAAWCCCGGSAVGCLAWALHLAFWLASLIVNLVIVVEAWALKFSQDGITMGAPFNGNPTLSELLSHVERTYPDFWAIVVVPLENPLSKLYVSSFVLLVACLLLGVYGLCLPVCRPYTDKGTA</sequence>
<accession>A0ABN9SPC6</accession>
<keyword evidence="3" id="KW-1185">Reference proteome</keyword>
<comment type="caution">
    <text evidence="2">The sequence shown here is derived from an EMBL/GenBank/DDBJ whole genome shotgun (WGS) entry which is preliminary data.</text>
</comment>
<gene>
    <name evidence="2" type="ORF">PCOR1329_LOCUS31333</name>
</gene>
<evidence type="ECO:0000313" key="2">
    <source>
        <dbReference type="EMBL" id="CAK0833732.1"/>
    </source>
</evidence>
<evidence type="ECO:0000256" key="1">
    <source>
        <dbReference type="SAM" id="Phobius"/>
    </source>
</evidence>
<proteinExistence type="predicted"/>
<keyword evidence="1" id="KW-0472">Membrane</keyword>
<name>A0ABN9SPC6_9DINO</name>
<reference evidence="2" key="1">
    <citation type="submission" date="2023-10" db="EMBL/GenBank/DDBJ databases">
        <authorList>
            <person name="Chen Y."/>
            <person name="Shah S."/>
            <person name="Dougan E. K."/>
            <person name="Thang M."/>
            <person name="Chan C."/>
        </authorList>
    </citation>
    <scope>NUCLEOTIDE SEQUENCE [LARGE SCALE GENOMIC DNA]</scope>
</reference>
<dbReference type="Proteomes" id="UP001189429">
    <property type="component" value="Unassembled WGS sequence"/>
</dbReference>
<feature type="transmembrane region" description="Helical" evidence="1">
    <location>
        <begin position="21"/>
        <end position="42"/>
    </location>
</feature>
<dbReference type="EMBL" id="CAUYUJ010012314">
    <property type="protein sequence ID" value="CAK0833732.1"/>
    <property type="molecule type" value="Genomic_DNA"/>
</dbReference>
<keyword evidence="1" id="KW-0812">Transmembrane</keyword>
<evidence type="ECO:0000313" key="3">
    <source>
        <dbReference type="Proteomes" id="UP001189429"/>
    </source>
</evidence>
<feature type="transmembrane region" description="Helical" evidence="1">
    <location>
        <begin position="233"/>
        <end position="257"/>
    </location>
</feature>
<dbReference type="PROSITE" id="PS51257">
    <property type="entry name" value="PROKAR_LIPOPROTEIN"/>
    <property type="match status" value="1"/>
</dbReference>
<feature type="transmembrane region" description="Helical" evidence="1">
    <location>
        <begin position="201"/>
        <end position="221"/>
    </location>
</feature>
<keyword evidence="1" id="KW-1133">Transmembrane helix</keyword>
<protein>
    <submittedName>
        <fullName evidence="2">Uncharacterized protein</fullName>
    </submittedName>
</protein>
<organism evidence="2 3">
    <name type="scientific">Prorocentrum cordatum</name>
    <dbReference type="NCBI Taxonomy" id="2364126"/>
    <lineage>
        <taxon>Eukaryota</taxon>
        <taxon>Sar</taxon>
        <taxon>Alveolata</taxon>
        <taxon>Dinophyceae</taxon>
        <taxon>Prorocentrales</taxon>
        <taxon>Prorocentraceae</taxon>
        <taxon>Prorocentrum</taxon>
    </lineage>
</organism>